<gene>
    <name evidence="6" type="ORF">ACFOUV_10470</name>
</gene>
<keyword evidence="2 5" id="KW-0812">Transmembrane</keyword>
<evidence type="ECO:0000256" key="3">
    <source>
        <dbReference type="ARBA" id="ARBA00022989"/>
    </source>
</evidence>
<feature type="transmembrane region" description="Helical" evidence="5">
    <location>
        <begin position="71"/>
        <end position="89"/>
    </location>
</feature>
<feature type="transmembrane region" description="Helical" evidence="5">
    <location>
        <begin position="95"/>
        <end position="113"/>
    </location>
</feature>
<dbReference type="EMBL" id="JBHSAO010000007">
    <property type="protein sequence ID" value="MFC4024216.1"/>
    <property type="molecule type" value="Genomic_DNA"/>
</dbReference>
<comment type="caution">
    <text evidence="6">The sequence shown here is derived from an EMBL/GenBank/DDBJ whole genome shotgun (WGS) entry which is preliminary data.</text>
</comment>
<reference evidence="7" key="1">
    <citation type="journal article" date="2019" name="Int. J. Syst. Evol. Microbiol.">
        <title>The Global Catalogue of Microorganisms (GCM) 10K type strain sequencing project: providing services to taxonomists for standard genome sequencing and annotation.</title>
        <authorList>
            <consortium name="The Broad Institute Genomics Platform"/>
            <consortium name="The Broad Institute Genome Sequencing Center for Infectious Disease"/>
            <person name="Wu L."/>
            <person name="Ma J."/>
        </authorList>
    </citation>
    <scope>NUCLEOTIDE SEQUENCE [LARGE SCALE GENOMIC DNA]</scope>
    <source>
        <strain evidence="7">IBRC-M 10703</strain>
    </source>
</reference>
<dbReference type="InterPro" id="IPR032808">
    <property type="entry name" value="DoxX"/>
</dbReference>
<sequence length="122" mass="13855">MHITTWICYCIGYVFIVSSIMKLINGDFKGFFMSIGLPFPELTLFLVAITELACGMLIVGRMYMKLAVPPLILIMLGALYFTKIPVLWTDGLLTFAMNARLDIVMLILLLLIWQQVKGYKIN</sequence>
<dbReference type="Proteomes" id="UP001595772">
    <property type="component" value="Unassembled WGS sequence"/>
</dbReference>
<accession>A0ABV8GZ70</accession>
<evidence type="ECO:0000313" key="6">
    <source>
        <dbReference type="EMBL" id="MFC4024216.1"/>
    </source>
</evidence>
<feature type="transmembrane region" description="Helical" evidence="5">
    <location>
        <begin position="44"/>
        <end position="64"/>
    </location>
</feature>
<evidence type="ECO:0000256" key="4">
    <source>
        <dbReference type="ARBA" id="ARBA00023136"/>
    </source>
</evidence>
<proteinExistence type="predicted"/>
<protein>
    <submittedName>
        <fullName evidence="6">DoxX family protein</fullName>
    </submittedName>
</protein>
<comment type="subcellular location">
    <subcellularLocation>
        <location evidence="1">Membrane</location>
        <topology evidence="1">Multi-pass membrane protein</topology>
    </subcellularLocation>
</comment>
<keyword evidence="4 5" id="KW-0472">Membrane</keyword>
<dbReference type="Pfam" id="PF07681">
    <property type="entry name" value="DoxX"/>
    <property type="match status" value="1"/>
</dbReference>
<name>A0ABV8GZ70_9BACI</name>
<keyword evidence="3 5" id="KW-1133">Transmembrane helix</keyword>
<keyword evidence="7" id="KW-1185">Reference proteome</keyword>
<dbReference type="RefSeq" id="WP_379496748.1">
    <property type="nucleotide sequence ID" value="NZ_JBHSAO010000007.1"/>
</dbReference>
<feature type="transmembrane region" description="Helical" evidence="5">
    <location>
        <begin position="7"/>
        <end position="24"/>
    </location>
</feature>
<evidence type="ECO:0000256" key="5">
    <source>
        <dbReference type="SAM" id="Phobius"/>
    </source>
</evidence>
<evidence type="ECO:0000313" key="7">
    <source>
        <dbReference type="Proteomes" id="UP001595772"/>
    </source>
</evidence>
<organism evidence="6 7">
    <name type="scientific">Oceanobacillus longus</name>
    <dbReference type="NCBI Taxonomy" id="930120"/>
    <lineage>
        <taxon>Bacteria</taxon>
        <taxon>Bacillati</taxon>
        <taxon>Bacillota</taxon>
        <taxon>Bacilli</taxon>
        <taxon>Bacillales</taxon>
        <taxon>Bacillaceae</taxon>
        <taxon>Oceanobacillus</taxon>
    </lineage>
</organism>
<evidence type="ECO:0000256" key="1">
    <source>
        <dbReference type="ARBA" id="ARBA00004141"/>
    </source>
</evidence>
<evidence type="ECO:0000256" key="2">
    <source>
        <dbReference type="ARBA" id="ARBA00022692"/>
    </source>
</evidence>